<gene>
    <name evidence="1" type="ORF">IOE58_10905</name>
</gene>
<evidence type="ECO:0000313" key="2">
    <source>
        <dbReference type="Proteomes" id="UP000644727"/>
    </source>
</evidence>
<sequence length="128" mass="13186">MIEDPGALAAELAAARHLYVTGESETPVAAQGSPAQEQDDAVRAAYAPVTVSGGEPRIHGAGLVEHSASEGTAVLSLETSTAELTTVGQDGTTRSIPATERATVHLQLRWDGSTWWIEAATPVPDAVG</sequence>
<evidence type="ECO:0000313" key="1">
    <source>
        <dbReference type="EMBL" id="MBE9404670.1"/>
    </source>
</evidence>
<name>A0ABR9W5H3_9MICO</name>
<reference evidence="1 2" key="1">
    <citation type="submission" date="2020-10" db="EMBL/GenBank/DDBJ databases">
        <title>Draft genome and description of Brachybacterium epidermidis sp nov.</title>
        <authorList>
            <person name="Boxberger M."/>
            <person name="La Scola B."/>
        </authorList>
    </citation>
    <scope>NUCLEOTIDE SEQUENCE [LARGE SCALE GENOMIC DNA]</scope>
    <source>
        <strain evidence="1 2">Marseille-Q2903</strain>
    </source>
</reference>
<dbReference type="Proteomes" id="UP000644727">
    <property type="component" value="Unassembled WGS sequence"/>
</dbReference>
<proteinExistence type="predicted"/>
<dbReference type="EMBL" id="JADEYR010000012">
    <property type="protein sequence ID" value="MBE9404670.1"/>
    <property type="molecule type" value="Genomic_DNA"/>
</dbReference>
<keyword evidence="2" id="KW-1185">Reference proteome</keyword>
<comment type="caution">
    <text evidence="1">The sequence shown here is derived from an EMBL/GenBank/DDBJ whole genome shotgun (WGS) entry which is preliminary data.</text>
</comment>
<organism evidence="1 2">
    <name type="scientific">Brachybacterium epidermidis</name>
    <dbReference type="NCBI Taxonomy" id="2781983"/>
    <lineage>
        <taxon>Bacteria</taxon>
        <taxon>Bacillati</taxon>
        <taxon>Actinomycetota</taxon>
        <taxon>Actinomycetes</taxon>
        <taxon>Micrococcales</taxon>
        <taxon>Dermabacteraceae</taxon>
        <taxon>Brachybacterium</taxon>
    </lineage>
</organism>
<protein>
    <submittedName>
        <fullName evidence="1">Uncharacterized protein</fullName>
    </submittedName>
</protein>
<accession>A0ABR9W5H3</accession>